<comment type="caution">
    <text evidence="1">The sequence shown here is derived from an EMBL/GenBank/DDBJ whole genome shotgun (WGS) entry which is preliminary data.</text>
</comment>
<name>A0A2A9E197_9MICO</name>
<keyword evidence="2" id="KW-1185">Reference proteome</keyword>
<evidence type="ECO:0000313" key="2">
    <source>
        <dbReference type="Proteomes" id="UP000225548"/>
    </source>
</evidence>
<gene>
    <name evidence="1" type="ORF">ATL42_0165</name>
</gene>
<organism evidence="1 2">
    <name type="scientific">Sanguibacter antarcticus</name>
    <dbReference type="NCBI Taxonomy" id="372484"/>
    <lineage>
        <taxon>Bacteria</taxon>
        <taxon>Bacillati</taxon>
        <taxon>Actinomycetota</taxon>
        <taxon>Actinomycetes</taxon>
        <taxon>Micrococcales</taxon>
        <taxon>Sanguibacteraceae</taxon>
        <taxon>Sanguibacter</taxon>
    </lineage>
</organism>
<dbReference type="Proteomes" id="UP000225548">
    <property type="component" value="Unassembled WGS sequence"/>
</dbReference>
<reference evidence="1 2" key="1">
    <citation type="submission" date="2017-10" db="EMBL/GenBank/DDBJ databases">
        <title>Sequencing the genomes of 1000 actinobacteria strains.</title>
        <authorList>
            <person name="Klenk H.-P."/>
        </authorList>
    </citation>
    <scope>NUCLEOTIDE SEQUENCE [LARGE SCALE GENOMIC DNA]</scope>
    <source>
        <strain evidence="1 2">DSM 18966</strain>
    </source>
</reference>
<accession>A0A2A9E197</accession>
<proteinExistence type="predicted"/>
<evidence type="ECO:0000313" key="1">
    <source>
        <dbReference type="EMBL" id="PFG32341.1"/>
    </source>
</evidence>
<sequence>MIPDRDPFDVLASLAPPVAGPDRLASAYARTMALRSAPPRRRWTVRGSVVGVAVIAFSTGGIGLATADDPVPSQITDLFALQPVVGGSAQDGAGPDPSSIEYVTSVPFDDEHRFSLWASTGSGGTTCHATVVEPTSGGDWTRSGGGSLICAAGPEKLALLATATSEGMPSHVDDGLTFFVLAGGDSVRATVRLADGSDRELLAGGGHYFGWVPEGVTTAVVTAYGADGAATDTVTVPG</sequence>
<protein>
    <submittedName>
        <fullName evidence="1">Uncharacterized protein</fullName>
    </submittedName>
</protein>
<dbReference type="AlphaFoldDB" id="A0A2A9E197"/>
<dbReference type="RefSeq" id="WP_098453729.1">
    <property type="nucleotide sequence ID" value="NZ_PDJG01000001.1"/>
</dbReference>
<dbReference type="EMBL" id="PDJG01000001">
    <property type="protein sequence ID" value="PFG32341.1"/>
    <property type="molecule type" value="Genomic_DNA"/>
</dbReference>